<dbReference type="EMBL" id="JAPXFL010000062">
    <property type="protein sequence ID" value="KAK9496667.1"/>
    <property type="molecule type" value="Genomic_DNA"/>
</dbReference>
<reference evidence="1 2" key="1">
    <citation type="submission" date="2022-12" db="EMBL/GenBank/DDBJ databases">
        <title>Chromosome-level genome assembly of true bugs.</title>
        <authorList>
            <person name="Ma L."/>
            <person name="Li H."/>
        </authorList>
    </citation>
    <scope>NUCLEOTIDE SEQUENCE [LARGE SCALE GENOMIC DNA]</scope>
    <source>
        <strain evidence="1">Lab_2022b</strain>
    </source>
</reference>
<name>A0AAW1CF36_9HEMI</name>
<comment type="caution">
    <text evidence="1">The sequence shown here is derived from an EMBL/GenBank/DDBJ whole genome shotgun (WGS) entry which is preliminary data.</text>
</comment>
<organism evidence="1 2">
    <name type="scientific">Rhynocoris fuscipes</name>
    <dbReference type="NCBI Taxonomy" id="488301"/>
    <lineage>
        <taxon>Eukaryota</taxon>
        <taxon>Metazoa</taxon>
        <taxon>Ecdysozoa</taxon>
        <taxon>Arthropoda</taxon>
        <taxon>Hexapoda</taxon>
        <taxon>Insecta</taxon>
        <taxon>Pterygota</taxon>
        <taxon>Neoptera</taxon>
        <taxon>Paraneoptera</taxon>
        <taxon>Hemiptera</taxon>
        <taxon>Heteroptera</taxon>
        <taxon>Panheteroptera</taxon>
        <taxon>Cimicomorpha</taxon>
        <taxon>Reduviidae</taxon>
        <taxon>Harpactorinae</taxon>
        <taxon>Harpactorini</taxon>
        <taxon>Rhynocoris</taxon>
    </lineage>
</organism>
<accession>A0AAW1CF36</accession>
<keyword evidence="2" id="KW-1185">Reference proteome</keyword>
<dbReference type="AlphaFoldDB" id="A0AAW1CF36"/>
<gene>
    <name evidence="1" type="ORF">O3M35_013068</name>
</gene>
<evidence type="ECO:0000313" key="2">
    <source>
        <dbReference type="Proteomes" id="UP001461498"/>
    </source>
</evidence>
<dbReference type="PANTHER" id="PTHR19446">
    <property type="entry name" value="REVERSE TRANSCRIPTASES"/>
    <property type="match status" value="1"/>
</dbReference>
<sequence>MGGYNGRVGNLQNINKASLINYNLFVINKNRKSKDHVVNSNGKKILELLNDFNLIILNGRFKNDELGEFTCVGGQGKIKKKEFYDSIITQIQTVTDAKQYWDVVKVFKKQAHCVSGDITMDEWVNHFQTLYNPPLLADRVLYAEPFNENIILDEPFEMHELVSVLKEVKHNKAPGTDRITYEFYENMPENYLLHLLDTYNKIFESGKVPISFKESIIYPLYKKGQVNCASNYRGIAFVLKRLSRWVEENKVIK</sequence>
<proteinExistence type="predicted"/>
<evidence type="ECO:0000313" key="1">
    <source>
        <dbReference type="EMBL" id="KAK9496667.1"/>
    </source>
</evidence>
<protein>
    <submittedName>
        <fullName evidence="1">Uncharacterized protein</fullName>
    </submittedName>
</protein>
<dbReference type="Proteomes" id="UP001461498">
    <property type="component" value="Unassembled WGS sequence"/>
</dbReference>